<keyword evidence="3 6" id="KW-0560">Oxidoreductase</keyword>
<feature type="domain" description="Nitroreductase" evidence="5">
    <location>
        <begin position="44"/>
        <end position="208"/>
    </location>
</feature>
<dbReference type="PANTHER" id="PTHR23026">
    <property type="entry name" value="NADPH NITROREDUCTASE"/>
    <property type="match status" value="1"/>
</dbReference>
<dbReference type="Pfam" id="PF00881">
    <property type="entry name" value="Nitroreductase"/>
    <property type="match status" value="1"/>
</dbReference>
<name>A0A1D8FVY6_9ACTN</name>
<keyword evidence="1" id="KW-0285">Flavoprotein</keyword>
<dbReference type="AlphaFoldDB" id="A0A1D8FVY6"/>
<dbReference type="InterPro" id="IPR050627">
    <property type="entry name" value="Nitroreductase/BluB"/>
</dbReference>
<feature type="region of interest" description="Disordered" evidence="4">
    <location>
        <begin position="1"/>
        <end position="20"/>
    </location>
</feature>
<evidence type="ECO:0000256" key="4">
    <source>
        <dbReference type="SAM" id="MobiDB-lite"/>
    </source>
</evidence>
<evidence type="ECO:0000313" key="7">
    <source>
        <dbReference type="Proteomes" id="UP000095349"/>
    </source>
</evidence>
<sequence>MDQTNELSGAPVAGAAYPTVPYRPTAVPAEEAAGRARAFCEVMARRRTVRDFCDRPLPEGVVEWAIRTAATAPSGANVQPWRFVVVTDPERKRRLREAAEAEEREFYDRRASAEWLEALAPLGTDWSKPFLETAPAVIVVFEVHKGPDTPRPYYTKESVGIAVGLLLAALHQAGLATLTHTPSPMRFLNEVCDRPAEERAAYVIPVGYPAGDARVPDIRRKPLDEVMVRL</sequence>
<evidence type="ECO:0000256" key="2">
    <source>
        <dbReference type="ARBA" id="ARBA00022643"/>
    </source>
</evidence>
<dbReference type="PATRIC" id="fig|285473.5.peg.172"/>
<organism evidence="6 7">
    <name type="scientific">Streptomyces rubrolavendulae</name>
    <dbReference type="NCBI Taxonomy" id="285473"/>
    <lineage>
        <taxon>Bacteria</taxon>
        <taxon>Bacillati</taxon>
        <taxon>Actinomycetota</taxon>
        <taxon>Actinomycetes</taxon>
        <taxon>Kitasatosporales</taxon>
        <taxon>Streptomycetaceae</taxon>
        <taxon>Streptomyces</taxon>
    </lineage>
</organism>
<dbReference type="InterPro" id="IPR029479">
    <property type="entry name" value="Nitroreductase"/>
</dbReference>
<dbReference type="RefSeq" id="WP_069975141.1">
    <property type="nucleotide sequence ID" value="NZ_CP017316.1"/>
</dbReference>
<dbReference type="Proteomes" id="UP000095349">
    <property type="component" value="Chromosome"/>
</dbReference>
<dbReference type="KEGG" id="srn:A4G23_00156"/>
<proteinExistence type="predicted"/>
<dbReference type="GO" id="GO:0016491">
    <property type="term" value="F:oxidoreductase activity"/>
    <property type="evidence" value="ECO:0007669"/>
    <property type="project" value="UniProtKB-KW"/>
</dbReference>
<dbReference type="PANTHER" id="PTHR23026:SF90">
    <property type="entry name" value="IODOTYROSINE DEIODINASE 1"/>
    <property type="match status" value="1"/>
</dbReference>
<dbReference type="EC" id="1.6.99.3" evidence="6"/>
<dbReference type="EMBL" id="CP017316">
    <property type="protein sequence ID" value="AOT57370.1"/>
    <property type="molecule type" value="Genomic_DNA"/>
</dbReference>
<dbReference type="CDD" id="cd02144">
    <property type="entry name" value="iodotyrosine_dehalogenase"/>
    <property type="match status" value="1"/>
</dbReference>
<keyword evidence="2" id="KW-0288">FMN</keyword>
<dbReference type="Gene3D" id="3.40.109.10">
    <property type="entry name" value="NADH Oxidase"/>
    <property type="match status" value="1"/>
</dbReference>
<dbReference type="STRING" id="285473.A4G23_00156"/>
<evidence type="ECO:0000256" key="1">
    <source>
        <dbReference type="ARBA" id="ARBA00022630"/>
    </source>
</evidence>
<protein>
    <submittedName>
        <fullName evidence="6">NADH dehydrogenase</fullName>
        <ecNumber evidence="6">1.6.99.3</ecNumber>
    </submittedName>
</protein>
<evidence type="ECO:0000256" key="3">
    <source>
        <dbReference type="ARBA" id="ARBA00023002"/>
    </source>
</evidence>
<evidence type="ECO:0000259" key="5">
    <source>
        <dbReference type="Pfam" id="PF00881"/>
    </source>
</evidence>
<accession>A0A1D8FVY6</accession>
<gene>
    <name evidence="6" type="primary">nox</name>
    <name evidence="6" type="ORF">A4G23_00156</name>
</gene>
<keyword evidence="7" id="KW-1185">Reference proteome</keyword>
<reference evidence="6 7" key="1">
    <citation type="submission" date="2016-09" db="EMBL/GenBank/DDBJ databases">
        <title>Streptomyces rubrolavendulae MJM4426 Genome sequencing and assembly.</title>
        <authorList>
            <person name="Kim J.-G."/>
        </authorList>
    </citation>
    <scope>NUCLEOTIDE SEQUENCE [LARGE SCALE GENOMIC DNA]</scope>
    <source>
        <strain evidence="6 7">MJM4426</strain>
    </source>
</reference>
<evidence type="ECO:0000313" key="6">
    <source>
        <dbReference type="EMBL" id="AOT57370.1"/>
    </source>
</evidence>
<dbReference type="OrthoDB" id="9798230at2"/>
<dbReference type="SUPFAM" id="SSF55469">
    <property type="entry name" value="FMN-dependent nitroreductase-like"/>
    <property type="match status" value="1"/>
</dbReference>
<dbReference type="InterPro" id="IPR000415">
    <property type="entry name" value="Nitroreductase-like"/>
</dbReference>